<keyword evidence="1" id="KW-0175">Coiled coil</keyword>
<gene>
    <name evidence="3" type="ORF">LSALG_LOCUS8874</name>
</gene>
<feature type="compositionally biased region" description="Polar residues" evidence="2">
    <location>
        <begin position="21"/>
        <end position="38"/>
    </location>
</feature>
<feature type="coiled-coil region" evidence="1">
    <location>
        <begin position="231"/>
        <end position="258"/>
    </location>
</feature>
<feature type="compositionally biased region" description="Basic residues" evidence="2">
    <location>
        <begin position="74"/>
        <end position="83"/>
    </location>
</feature>
<name>A0AA35VGG6_LACSI</name>
<proteinExistence type="predicted"/>
<dbReference type="EMBL" id="OX465077">
    <property type="protein sequence ID" value="CAI9268448.1"/>
    <property type="molecule type" value="Genomic_DNA"/>
</dbReference>
<reference evidence="3" key="1">
    <citation type="submission" date="2023-04" db="EMBL/GenBank/DDBJ databases">
        <authorList>
            <person name="Vijverberg K."/>
            <person name="Xiong W."/>
            <person name="Schranz E."/>
        </authorList>
    </citation>
    <scope>NUCLEOTIDE SEQUENCE</scope>
</reference>
<evidence type="ECO:0000313" key="4">
    <source>
        <dbReference type="Proteomes" id="UP001177003"/>
    </source>
</evidence>
<protein>
    <submittedName>
        <fullName evidence="3">Uncharacterized protein</fullName>
    </submittedName>
</protein>
<feature type="compositionally biased region" description="Basic residues" evidence="2">
    <location>
        <begin position="1"/>
        <end position="11"/>
    </location>
</feature>
<evidence type="ECO:0000313" key="3">
    <source>
        <dbReference type="EMBL" id="CAI9268448.1"/>
    </source>
</evidence>
<sequence length="328" mass="38884">MPGRPTMKRKRNVSERDDKFSQVSSNGGTIQCQNCQQKGHNKKTCKNPHVEPDPKPNKKIGRPRLDPSLTQWTRRGRWGRRGNRGGGRVPRGGGGFHSWFERSETLNTVPSQKRVNEEYNSEEMVDVDVMSDADGLDMADMDYITQQIKELRKSGYTDVDIIRCLGITKAHLEDFGYVVRLPMLKVDWKEVDRVMKKKKDMDKEMKWKEVDMDKEMKKKKKDMGKEIKWKDVEMDKNEKEMEKEMKETEKKKMVEMDKKKMKEMEKGMKWKELKQKMFKDMMKVEKELKWKLKMFKEMKKVFQYNKGILGIICNKEQGDPQRGSFFRS</sequence>
<feature type="compositionally biased region" description="Gly residues" evidence="2">
    <location>
        <begin position="84"/>
        <end position="95"/>
    </location>
</feature>
<feature type="region of interest" description="Disordered" evidence="2">
    <location>
        <begin position="1"/>
        <end position="95"/>
    </location>
</feature>
<dbReference type="Proteomes" id="UP001177003">
    <property type="component" value="Chromosome 1"/>
</dbReference>
<keyword evidence="4" id="KW-1185">Reference proteome</keyword>
<evidence type="ECO:0000256" key="1">
    <source>
        <dbReference type="SAM" id="Coils"/>
    </source>
</evidence>
<organism evidence="3 4">
    <name type="scientific">Lactuca saligna</name>
    <name type="common">Willowleaf lettuce</name>
    <dbReference type="NCBI Taxonomy" id="75948"/>
    <lineage>
        <taxon>Eukaryota</taxon>
        <taxon>Viridiplantae</taxon>
        <taxon>Streptophyta</taxon>
        <taxon>Embryophyta</taxon>
        <taxon>Tracheophyta</taxon>
        <taxon>Spermatophyta</taxon>
        <taxon>Magnoliopsida</taxon>
        <taxon>eudicotyledons</taxon>
        <taxon>Gunneridae</taxon>
        <taxon>Pentapetalae</taxon>
        <taxon>asterids</taxon>
        <taxon>campanulids</taxon>
        <taxon>Asterales</taxon>
        <taxon>Asteraceae</taxon>
        <taxon>Cichorioideae</taxon>
        <taxon>Cichorieae</taxon>
        <taxon>Lactucinae</taxon>
        <taxon>Lactuca</taxon>
    </lineage>
</organism>
<dbReference type="AlphaFoldDB" id="A0AA35VGG6"/>
<accession>A0AA35VGG6</accession>
<evidence type="ECO:0000256" key="2">
    <source>
        <dbReference type="SAM" id="MobiDB-lite"/>
    </source>
</evidence>